<keyword evidence="5" id="KW-0732">Signal</keyword>
<dbReference type="InterPro" id="IPR024079">
    <property type="entry name" value="MetalloPept_cat_dom_sf"/>
</dbReference>
<protein>
    <recommendedName>
        <fullName evidence="6">Peptidase M10 metallopeptidase domain-containing protein</fullName>
    </recommendedName>
</protein>
<evidence type="ECO:0000259" key="6">
    <source>
        <dbReference type="Pfam" id="PF00413"/>
    </source>
</evidence>
<feature type="signal peptide" evidence="5">
    <location>
        <begin position="1"/>
        <end position="27"/>
    </location>
</feature>
<feature type="domain" description="Peptidase M10 metallopeptidase" evidence="6">
    <location>
        <begin position="93"/>
        <end position="174"/>
    </location>
</feature>
<keyword evidence="7" id="KW-0614">Plasmid</keyword>
<keyword evidence="4" id="KW-0862">Zinc</keyword>
<reference evidence="7 8" key="1">
    <citation type="submission" date="2022-10" db="EMBL/GenBank/DDBJ databases">
        <title>The complete genomes of actinobacterial strains from the NBC collection.</title>
        <authorList>
            <person name="Joergensen T.S."/>
            <person name="Alvarez Arevalo M."/>
            <person name="Sterndorff E.B."/>
            <person name="Faurdal D."/>
            <person name="Vuksanovic O."/>
            <person name="Mourched A.-S."/>
            <person name="Charusanti P."/>
            <person name="Shaw S."/>
            <person name="Blin K."/>
            <person name="Weber T."/>
        </authorList>
    </citation>
    <scope>NUCLEOTIDE SEQUENCE [LARGE SCALE GENOMIC DNA]</scope>
    <source>
        <strain evidence="7 8">NBC_00123</strain>
        <plasmid evidence="7 8">unnamed1</plasmid>
    </source>
</reference>
<accession>A0ABZ1LMH0</accession>
<keyword evidence="1" id="KW-0645">Protease</keyword>
<dbReference type="EMBL" id="CP108189">
    <property type="protein sequence ID" value="WTR75763.1"/>
    <property type="molecule type" value="Genomic_DNA"/>
</dbReference>
<keyword evidence="8" id="KW-1185">Reference proteome</keyword>
<keyword evidence="2" id="KW-0479">Metal-binding</keyword>
<evidence type="ECO:0000256" key="5">
    <source>
        <dbReference type="SAM" id="SignalP"/>
    </source>
</evidence>
<evidence type="ECO:0000256" key="1">
    <source>
        <dbReference type="ARBA" id="ARBA00022670"/>
    </source>
</evidence>
<gene>
    <name evidence="7" type="ORF">OG814_41570</name>
</gene>
<geneLocation type="plasmid" evidence="7 8">
    <name>unnamed1</name>
</geneLocation>
<keyword evidence="3" id="KW-0378">Hydrolase</keyword>
<dbReference type="InterPro" id="IPR001818">
    <property type="entry name" value="Pept_M10_metallopeptidase"/>
</dbReference>
<sequence length="195" mass="21339">MASPLRVLFALCTATLTAITVTAVSYAVPVTSRAADSAAPCVRGEKEGRGESAVDDGEIRYTEATKYDAIRKHAHKVWQAGPLSKVKIRADSATTVNDLEWWDYKKKDGHGGYYEQRTLPAATDYLYLNKHYLEPPGELSKLGFQQSVAAHELGHALGLCHKADRVFSLMWTSVASPPVTGPTGVDKSNYKKIWG</sequence>
<feature type="chain" id="PRO_5045585060" description="Peptidase M10 metallopeptidase domain-containing protein" evidence="5">
    <location>
        <begin position="28"/>
        <end position="195"/>
    </location>
</feature>
<dbReference type="Gene3D" id="3.40.390.10">
    <property type="entry name" value="Collagenase (Catalytic Domain)"/>
    <property type="match status" value="1"/>
</dbReference>
<evidence type="ECO:0000256" key="4">
    <source>
        <dbReference type="ARBA" id="ARBA00022833"/>
    </source>
</evidence>
<dbReference type="Pfam" id="PF00413">
    <property type="entry name" value="Peptidase_M10"/>
    <property type="match status" value="1"/>
</dbReference>
<dbReference type="Proteomes" id="UP001622594">
    <property type="component" value="Plasmid unnamed1"/>
</dbReference>
<evidence type="ECO:0000313" key="7">
    <source>
        <dbReference type="EMBL" id="WTR75763.1"/>
    </source>
</evidence>
<evidence type="ECO:0000313" key="8">
    <source>
        <dbReference type="Proteomes" id="UP001622594"/>
    </source>
</evidence>
<name>A0ABZ1LMH0_9ACTN</name>
<evidence type="ECO:0000256" key="3">
    <source>
        <dbReference type="ARBA" id="ARBA00022801"/>
    </source>
</evidence>
<dbReference type="SUPFAM" id="SSF55486">
    <property type="entry name" value="Metalloproteases ('zincins'), catalytic domain"/>
    <property type="match status" value="1"/>
</dbReference>
<dbReference type="RefSeq" id="WP_327166918.1">
    <property type="nucleotide sequence ID" value="NZ_CP108189.1"/>
</dbReference>
<organism evidence="7 8">
    <name type="scientific">Streptomyces zaomyceticus</name>
    <dbReference type="NCBI Taxonomy" id="68286"/>
    <lineage>
        <taxon>Bacteria</taxon>
        <taxon>Bacillati</taxon>
        <taxon>Actinomycetota</taxon>
        <taxon>Actinomycetes</taxon>
        <taxon>Kitasatosporales</taxon>
        <taxon>Streptomycetaceae</taxon>
        <taxon>Streptomyces</taxon>
    </lineage>
</organism>
<proteinExistence type="predicted"/>
<evidence type="ECO:0000256" key="2">
    <source>
        <dbReference type="ARBA" id="ARBA00022723"/>
    </source>
</evidence>